<reference evidence="1 2" key="1">
    <citation type="submission" date="2016-10" db="EMBL/GenBank/DDBJ databases">
        <authorList>
            <person name="de Groot N.N."/>
        </authorList>
    </citation>
    <scope>NUCLEOTIDE SEQUENCE [LARGE SCALE GENOMIC DNA]</scope>
    <source>
        <strain evidence="1 2">L 420-91</strain>
    </source>
</reference>
<dbReference type="OrthoDB" id="2731238at2"/>
<gene>
    <name evidence="1" type="ORF">SAMN04489735_10299</name>
</gene>
<organism evidence="1 2">
    <name type="scientific">Aneurinibacillus thermoaerophilus</name>
    <dbReference type="NCBI Taxonomy" id="143495"/>
    <lineage>
        <taxon>Bacteria</taxon>
        <taxon>Bacillati</taxon>
        <taxon>Bacillota</taxon>
        <taxon>Bacilli</taxon>
        <taxon>Bacillales</taxon>
        <taxon>Paenibacillaceae</taxon>
        <taxon>Aneurinibacillus group</taxon>
        <taxon>Aneurinibacillus</taxon>
    </lineage>
</organism>
<evidence type="ECO:0000313" key="1">
    <source>
        <dbReference type="EMBL" id="SDH50479.1"/>
    </source>
</evidence>
<evidence type="ECO:0008006" key="3">
    <source>
        <dbReference type="Google" id="ProtNLM"/>
    </source>
</evidence>
<protein>
    <recommendedName>
        <fullName evidence="3">Replication initiation factor</fullName>
    </recommendedName>
</protein>
<dbReference type="RefSeq" id="WP_057900481.1">
    <property type="nucleotide sequence ID" value="NZ_FNDE01000029.1"/>
</dbReference>
<proteinExistence type="predicted"/>
<evidence type="ECO:0000313" key="2">
    <source>
        <dbReference type="Proteomes" id="UP000198956"/>
    </source>
</evidence>
<dbReference type="EMBL" id="FNDE01000029">
    <property type="protein sequence ID" value="SDH50479.1"/>
    <property type="molecule type" value="Genomic_DNA"/>
</dbReference>
<dbReference type="Proteomes" id="UP000198956">
    <property type="component" value="Unassembled WGS sequence"/>
</dbReference>
<accession>A0A1G8CZD0</accession>
<sequence length="274" mass="32538">MKATISIDKFVMEYKDVPLGAYYGLIRDAAMNGFQMKETVYWGEYCYELHIRKEKKAYLHVFYKNFRETKGHLHTLRLETRPEHYLHFYELLEPIRKVASRIYFVGCDVAYDVRTSLEHVVVIPMHGKRKMTHEGTTRYFGLPCQRKTNGYCRIYDKKLELWEKQKIMLDHELSRIEIVYKPDKKILLTDVSGHPPEQNKQYFAAVVPDWSELPKRRAEQIRNLRDGVDMYDRRIRKAVKETLAARYHVDFNQLAREQWESLVEVPCAVLLGAA</sequence>
<name>A0A1G8CZD0_ANETH</name>
<dbReference type="AlphaFoldDB" id="A0A1G8CZD0"/>